<sequence>MSIEPFEVPSISPERLALLKEKLKNAEYPNELEKDVGWTYGAPRWAVEPLVKAWLNDYNWETARAEMNRWHHYHVTIQGLRVHFIHEPSKSPDAIPLLLLNGWPSNFYEYHKVIEPLRDGANGGQAFHVVIPSLPGYGFSEAPKLTGHNVSKNGEIIHELMTAIGYNEYVTHGSDWGSMIGKWIAQERSAHCKAYHTVMPLCLPPLPTPTHLFSHPLKVLKFLASISLGFDTVYGKGHVRLKGRSFADVENDREAGYRGIQGTRPYTLAFGLTDSPVGLLAWMLEKFHNWTFHPSGSRDTVALPETISVDEFLTQVTIYWLTNTMSSSTRLYYEAFHDEKGMKDMMWNPVKIPTGVAYYPGEITKLAKEWLEASMNTVHYAEVSVGGHFPSLEVDELFVDDIQRFGKLIKTKKYIQ</sequence>
<dbReference type="InterPro" id="IPR016292">
    <property type="entry name" value="Epoxide_hydrolase"/>
</dbReference>
<dbReference type="PANTHER" id="PTHR21661">
    <property type="entry name" value="EPOXIDE HYDROLASE 1-RELATED"/>
    <property type="match status" value="1"/>
</dbReference>
<dbReference type="GO" id="GO:0004301">
    <property type="term" value="F:epoxide hydrolase activity"/>
    <property type="evidence" value="ECO:0007669"/>
    <property type="project" value="TreeGrafter"/>
</dbReference>
<dbReference type="SUPFAM" id="SSF53474">
    <property type="entry name" value="alpha/beta-Hydrolases"/>
    <property type="match status" value="1"/>
</dbReference>
<dbReference type="InterPro" id="IPR029058">
    <property type="entry name" value="AB_hydrolase_fold"/>
</dbReference>
<keyword evidence="3 6" id="KW-0378">Hydrolase</keyword>
<reference evidence="6" key="1">
    <citation type="journal article" date="2022" name="IScience">
        <title>Evolution of zygomycete secretomes and the origins of terrestrial fungal ecologies.</title>
        <authorList>
            <person name="Chang Y."/>
            <person name="Wang Y."/>
            <person name="Mondo S."/>
            <person name="Ahrendt S."/>
            <person name="Andreopoulos W."/>
            <person name="Barry K."/>
            <person name="Beard J."/>
            <person name="Benny G.L."/>
            <person name="Blankenship S."/>
            <person name="Bonito G."/>
            <person name="Cuomo C."/>
            <person name="Desiro A."/>
            <person name="Gervers K.A."/>
            <person name="Hundley H."/>
            <person name="Kuo A."/>
            <person name="LaButti K."/>
            <person name="Lang B.F."/>
            <person name="Lipzen A."/>
            <person name="O'Donnell K."/>
            <person name="Pangilinan J."/>
            <person name="Reynolds N."/>
            <person name="Sandor L."/>
            <person name="Smith M.E."/>
            <person name="Tsang A."/>
            <person name="Grigoriev I.V."/>
            <person name="Stajich J.E."/>
            <person name="Spatafora J.W."/>
        </authorList>
    </citation>
    <scope>NUCLEOTIDE SEQUENCE</scope>
    <source>
        <strain evidence="6">RSA 2281</strain>
    </source>
</reference>
<feature type="active site" description="Proton acceptor" evidence="4">
    <location>
        <position position="388"/>
    </location>
</feature>
<name>A0AAD5PCS4_9FUNG</name>
<gene>
    <name evidence="6" type="ORF">BDA99DRAFT_513774</name>
</gene>
<evidence type="ECO:0000256" key="3">
    <source>
        <dbReference type="ARBA" id="ARBA00022801"/>
    </source>
</evidence>
<dbReference type="Proteomes" id="UP001209540">
    <property type="component" value="Unassembled WGS sequence"/>
</dbReference>
<keyword evidence="7" id="KW-1185">Reference proteome</keyword>
<dbReference type="AlphaFoldDB" id="A0AAD5PCS4"/>
<proteinExistence type="inferred from homology"/>
<feature type="domain" description="Epoxide hydrolase N-terminal" evidence="5">
    <location>
        <begin position="3"/>
        <end position="110"/>
    </location>
</feature>
<dbReference type="Pfam" id="PF06441">
    <property type="entry name" value="EHN"/>
    <property type="match status" value="1"/>
</dbReference>
<keyword evidence="2" id="KW-0058">Aromatic hydrocarbons catabolism</keyword>
<evidence type="ECO:0000313" key="6">
    <source>
        <dbReference type="EMBL" id="KAI9259634.1"/>
    </source>
</evidence>
<dbReference type="PRINTS" id="PR00412">
    <property type="entry name" value="EPOXHYDRLASE"/>
</dbReference>
<reference evidence="6" key="2">
    <citation type="submission" date="2023-02" db="EMBL/GenBank/DDBJ databases">
        <authorList>
            <consortium name="DOE Joint Genome Institute"/>
            <person name="Mondo S.J."/>
            <person name="Chang Y."/>
            <person name="Wang Y."/>
            <person name="Ahrendt S."/>
            <person name="Andreopoulos W."/>
            <person name="Barry K."/>
            <person name="Beard J."/>
            <person name="Benny G.L."/>
            <person name="Blankenship S."/>
            <person name="Bonito G."/>
            <person name="Cuomo C."/>
            <person name="Desiro A."/>
            <person name="Gervers K.A."/>
            <person name="Hundley H."/>
            <person name="Kuo A."/>
            <person name="LaButti K."/>
            <person name="Lang B.F."/>
            <person name="Lipzen A."/>
            <person name="O'Donnell K."/>
            <person name="Pangilinan J."/>
            <person name="Reynolds N."/>
            <person name="Sandor L."/>
            <person name="Smith M.W."/>
            <person name="Tsang A."/>
            <person name="Grigoriev I.V."/>
            <person name="Stajich J.E."/>
            <person name="Spatafora J.W."/>
        </authorList>
    </citation>
    <scope>NUCLEOTIDE SEQUENCE</scope>
    <source>
        <strain evidence="6">RSA 2281</strain>
    </source>
</reference>
<evidence type="ECO:0000256" key="1">
    <source>
        <dbReference type="ARBA" id="ARBA00010088"/>
    </source>
</evidence>
<dbReference type="GO" id="GO:0097176">
    <property type="term" value="P:epoxide metabolic process"/>
    <property type="evidence" value="ECO:0007669"/>
    <property type="project" value="TreeGrafter"/>
</dbReference>
<comment type="similarity">
    <text evidence="1">Belongs to the peptidase S33 family.</text>
</comment>
<dbReference type="PANTHER" id="PTHR21661:SF35">
    <property type="entry name" value="EPOXIDE HYDROLASE"/>
    <property type="match status" value="1"/>
</dbReference>
<dbReference type="PIRSF" id="PIRSF001112">
    <property type="entry name" value="Epoxide_hydrolase"/>
    <property type="match status" value="1"/>
</dbReference>
<protein>
    <submittedName>
        <fullName evidence="6">Alpha/Beta hydrolase protein</fullName>
    </submittedName>
</protein>
<evidence type="ECO:0000256" key="4">
    <source>
        <dbReference type="PIRSR" id="PIRSR001112-1"/>
    </source>
</evidence>
<evidence type="ECO:0000256" key="2">
    <source>
        <dbReference type="ARBA" id="ARBA00022797"/>
    </source>
</evidence>
<evidence type="ECO:0000259" key="5">
    <source>
        <dbReference type="Pfam" id="PF06441"/>
    </source>
</evidence>
<comment type="caution">
    <text evidence="6">The sequence shown here is derived from an EMBL/GenBank/DDBJ whole genome shotgun (WGS) entry which is preliminary data.</text>
</comment>
<accession>A0AAD5PCS4</accession>
<dbReference type="InterPro" id="IPR010497">
    <property type="entry name" value="Epoxide_hydro_N"/>
</dbReference>
<evidence type="ECO:0000313" key="7">
    <source>
        <dbReference type="Proteomes" id="UP001209540"/>
    </source>
</evidence>
<organism evidence="6 7">
    <name type="scientific">Phascolomyces articulosus</name>
    <dbReference type="NCBI Taxonomy" id="60185"/>
    <lineage>
        <taxon>Eukaryota</taxon>
        <taxon>Fungi</taxon>
        <taxon>Fungi incertae sedis</taxon>
        <taxon>Mucoromycota</taxon>
        <taxon>Mucoromycotina</taxon>
        <taxon>Mucoromycetes</taxon>
        <taxon>Mucorales</taxon>
        <taxon>Lichtheimiaceae</taxon>
        <taxon>Phascolomyces</taxon>
    </lineage>
</organism>
<dbReference type="EMBL" id="JAIXMP010000017">
    <property type="protein sequence ID" value="KAI9259634.1"/>
    <property type="molecule type" value="Genomic_DNA"/>
</dbReference>
<dbReference type="Gene3D" id="3.40.50.1820">
    <property type="entry name" value="alpha/beta hydrolase"/>
    <property type="match status" value="1"/>
</dbReference>
<feature type="active site" description="Nucleophile" evidence="4">
    <location>
        <position position="175"/>
    </location>
</feature>
<feature type="active site" description="Proton donor" evidence="4">
    <location>
        <position position="332"/>
    </location>
</feature>
<dbReference type="InterPro" id="IPR000639">
    <property type="entry name" value="Epox_hydrolase-like"/>
</dbReference>